<feature type="region of interest" description="Disordered" evidence="12">
    <location>
        <begin position="1"/>
        <end position="26"/>
    </location>
</feature>
<dbReference type="CDD" id="cd16508">
    <property type="entry name" value="RING-HC_HAKAI-like"/>
    <property type="match status" value="1"/>
</dbReference>
<evidence type="ECO:0000256" key="7">
    <source>
        <dbReference type="ARBA" id="ARBA00022786"/>
    </source>
</evidence>
<dbReference type="GO" id="GO:0005634">
    <property type="term" value="C:nucleus"/>
    <property type="evidence" value="ECO:0007669"/>
    <property type="project" value="UniProtKB-SubCell"/>
</dbReference>
<keyword evidence="8" id="KW-0862">Zinc</keyword>
<evidence type="ECO:0000256" key="10">
    <source>
        <dbReference type="ARBA" id="ARBA00038499"/>
    </source>
</evidence>
<dbReference type="InterPro" id="IPR040380">
    <property type="entry name" value="HAKAI-like_RING-HC"/>
</dbReference>
<comment type="caution">
    <text evidence="15">The sequence shown here is derived from an EMBL/GenBank/DDBJ whole genome shotgun (WGS) entry which is preliminary data.</text>
</comment>
<dbReference type="InterPro" id="IPR040383">
    <property type="entry name" value="HAKAI/CBLL2"/>
</dbReference>
<comment type="catalytic activity">
    <reaction evidence="1">
        <text>S-ubiquitinyl-[E2 ubiquitin-conjugating enzyme]-L-cysteine + [acceptor protein]-L-lysine = [E2 ubiquitin-conjugating enzyme]-L-cysteine + N(6)-ubiquitinyl-[acceptor protein]-L-lysine.</text>
        <dbReference type="EC" id="2.3.2.27"/>
    </reaction>
</comment>
<evidence type="ECO:0000259" key="13">
    <source>
        <dbReference type="PROSITE" id="PS50089"/>
    </source>
</evidence>
<dbReference type="AlphaFoldDB" id="A0A0K9P5F9"/>
<comment type="similarity">
    <text evidence="10">Belongs to the Hakai family.</text>
</comment>
<sequence length="408" mass="45178">MLQIRLNKGGSSGDAGGGVTAMSRSSNPSETVMVACPDHLILADLPVAKSLGMPPSSNALSVVAKSLGRRSRRNLGERVHFCVACDFPISIYGRLLPCEHAFCLTCARSDSSCYLCDGRIQKIQTIRLMEEIFICAAPHCLKSFFKRSDFESHVHEVHADLLQQEMYPDGANETYPTNMTKTAQPDSSTARGPSRPGFLPNLNSQIQDREDRTRRHHSRESTPMRPPIQQMQPPFHVYQQHQSAESQADNNNQQTQVWFQNPQVFDHQSGLQNKHIGIPPESPFSDHNTPTHAFQLPNYPMQQMPVPMAMNNNPGLNPSPQFNYPPQQPMDGSHLYYNSTPEAGNHQDQSSLLGFPPPILQVGAGGFPGNTRQWNAVGFGSTQFESVSVVQGNPNIVDNQGMSEELPH</sequence>
<evidence type="ECO:0000256" key="2">
    <source>
        <dbReference type="ARBA" id="ARBA00004123"/>
    </source>
</evidence>
<evidence type="ECO:0000256" key="3">
    <source>
        <dbReference type="ARBA" id="ARBA00012483"/>
    </source>
</evidence>
<dbReference type="STRING" id="29655.A0A0K9P5F9"/>
<keyword evidence="9" id="KW-0539">Nucleus</keyword>
<dbReference type="OrthoDB" id="547746at2759"/>
<evidence type="ECO:0000313" key="16">
    <source>
        <dbReference type="Proteomes" id="UP000036987"/>
    </source>
</evidence>
<dbReference type="Gene3D" id="3.30.40.10">
    <property type="entry name" value="Zinc/RING finger domain, C3HC4 (zinc finger)"/>
    <property type="match status" value="1"/>
</dbReference>
<evidence type="ECO:0000256" key="5">
    <source>
        <dbReference type="ARBA" id="ARBA00022723"/>
    </source>
</evidence>
<proteinExistence type="inferred from homology"/>
<evidence type="ECO:0000256" key="11">
    <source>
        <dbReference type="PROSITE-ProRule" id="PRU00042"/>
    </source>
</evidence>
<reference evidence="16" key="1">
    <citation type="journal article" date="2016" name="Nature">
        <title>The genome of the seagrass Zostera marina reveals angiosperm adaptation to the sea.</title>
        <authorList>
            <person name="Olsen J.L."/>
            <person name="Rouze P."/>
            <person name="Verhelst B."/>
            <person name="Lin Y.-C."/>
            <person name="Bayer T."/>
            <person name="Collen J."/>
            <person name="Dattolo E."/>
            <person name="De Paoli E."/>
            <person name="Dittami S."/>
            <person name="Maumus F."/>
            <person name="Michel G."/>
            <person name="Kersting A."/>
            <person name="Lauritano C."/>
            <person name="Lohaus R."/>
            <person name="Toepel M."/>
            <person name="Tonon T."/>
            <person name="Vanneste K."/>
            <person name="Amirebrahimi M."/>
            <person name="Brakel J."/>
            <person name="Bostroem C."/>
            <person name="Chovatia M."/>
            <person name="Grimwood J."/>
            <person name="Jenkins J.W."/>
            <person name="Jueterbock A."/>
            <person name="Mraz A."/>
            <person name="Stam W.T."/>
            <person name="Tice H."/>
            <person name="Bornberg-Bauer E."/>
            <person name="Green P.J."/>
            <person name="Pearson G.A."/>
            <person name="Procaccini G."/>
            <person name="Duarte C.M."/>
            <person name="Schmutz J."/>
            <person name="Reusch T.B.H."/>
            <person name="Van de Peer Y."/>
        </authorList>
    </citation>
    <scope>NUCLEOTIDE SEQUENCE [LARGE SCALE GENOMIC DNA]</scope>
    <source>
        <strain evidence="16">cv. Finnish</strain>
    </source>
</reference>
<dbReference type="EC" id="2.3.2.27" evidence="3"/>
<protein>
    <recommendedName>
        <fullName evidence="3">RING-type E3 ubiquitin transferase</fullName>
        <ecNumber evidence="3">2.3.2.27</ecNumber>
    </recommendedName>
</protein>
<dbReference type="GO" id="GO:0016567">
    <property type="term" value="P:protein ubiquitination"/>
    <property type="evidence" value="ECO:0000318"/>
    <property type="project" value="GO_Central"/>
</dbReference>
<dbReference type="InterPro" id="IPR013083">
    <property type="entry name" value="Znf_RING/FYVE/PHD"/>
</dbReference>
<dbReference type="InterPro" id="IPR013087">
    <property type="entry name" value="Znf_C2H2_type"/>
</dbReference>
<dbReference type="InterPro" id="IPR017907">
    <property type="entry name" value="Znf_RING_CS"/>
</dbReference>
<feature type="region of interest" description="Disordered" evidence="12">
    <location>
        <begin position="165"/>
        <end position="232"/>
    </location>
</feature>
<evidence type="ECO:0000256" key="4">
    <source>
        <dbReference type="ARBA" id="ARBA00022679"/>
    </source>
</evidence>
<keyword evidence="5" id="KW-0479">Metal-binding</keyword>
<evidence type="ECO:0000259" key="14">
    <source>
        <dbReference type="PROSITE" id="PS50157"/>
    </source>
</evidence>
<feature type="domain" description="C2H2-type" evidence="14">
    <location>
        <begin position="133"/>
        <end position="159"/>
    </location>
</feature>
<evidence type="ECO:0000313" key="15">
    <source>
        <dbReference type="EMBL" id="KMZ64233.1"/>
    </source>
</evidence>
<keyword evidence="4" id="KW-0808">Transferase</keyword>
<keyword evidence="6 11" id="KW-0863">Zinc-finger</keyword>
<name>A0A0K9P5F9_ZOSMR</name>
<keyword evidence="16" id="KW-1185">Reference proteome</keyword>
<evidence type="ECO:0000256" key="12">
    <source>
        <dbReference type="SAM" id="MobiDB-lite"/>
    </source>
</evidence>
<feature type="compositionally biased region" description="Gly residues" evidence="12">
    <location>
        <begin position="10"/>
        <end position="19"/>
    </location>
</feature>
<dbReference type="EMBL" id="LFYR01001173">
    <property type="protein sequence ID" value="KMZ64233.1"/>
    <property type="molecule type" value="Genomic_DNA"/>
</dbReference>
<dbReference type="PROSITE" id="PS00028">
    <property type="entry name" value="ZINC_FINGER_C2H2_1"/>
    <property type="match status" value="1"/>
</dbReference>
<comment type="subcellular location">
    <subcellularLocation>
        <location evidence="2">Nucleus</location>
    </subcellularLocation>
</comment>
<dbReference type="InterPro" id="IPR001841">
    <property type="entry name" value="Znf_RING"/>
</dbReference>
<dbReference type="PROSITE" id="PS50089">
    <property type="entry name" value="ZF_RING_2"/>
    <property type="match status" value="1"/>
</dbReference>
<keyword evidence="7" id="KW-0833">Ubl conjugation pathway</keyword>
<organism evidence="15 16">
    <name type="scientific">Zostera marina</name>
    <name type="common">Eelgrass</name>
    <dbReference type="NCBI Taxonomy" id="29655"/>
    <lineage>
        <taxon>Eukaryota</taxon>
        <taxon>Viridiplantae</taxon>
        <taxon>Streptophyta</taxon>
        <taxon>Embryophyta</taxon>
        <taxon>Tracheophyta</taxon>
        <taxon>Spermatophyta</taxon>
        <taxon>Magnoliopsida</taxon>
        <taxon>Liliopsida</taxon>
        <taxon>Zosteraceae</taxon>
        <taxon>Zostera</taxon>
    </lineage>
</organism>
<dbReference type="GO" id="GO:0061630">
    <property type="term" value="F:ubiquitin protein ligase activity"/>
    <property type="evidence" value="ECO:0000318"/>
    <property type="project" value="GO_Central"/>
</dbReference>
<dbReference type="GO" id="GO:0008270">
    <property type="term" value="F:zinc ion binding"/>
    <property type="evidence" value="ECO:0007669"/>
    <property type="project" value="UniProtKB-KW"/>
</dbReference>
<feature type="compositionally biased region" description="Polar residues" evidence="12">
    <location>
        <begin position="174"/>
        <end position="191"/>
    </location>
</feature>
<evidence type="ECO:0000256" key="8">
    <source>
        <dbReference type="ARBA" id="ARBA00022833"/>
    </source>
</evidence>
<dbReference type="PANTHER" id="PTHR13480">
    <property type="entry name" value="E3 UBIQUITIN-PROTEIN LIGASE HAKAI-RELATED"/>
    <property type="match status" value="1"/>
</dbReference>
<evidence type="ECO:0000256" key="1">
    <source>
        <dbReference type="ARBA" id="ARBA00000900"/>
    </source>
</evidence>
<dbReference type="Proteomes" id="UP000036987">
    <property type="component" value="Unassembled WGS sequence"/>
</dbReference>
<dbReference type="GO" id="GO:0030155">
    <property type="term" value="P:regulation of cell adhesion"/>
    <property type="evidence" value="ECO:0000318"/>
    <property type="project" value="GO_Central"/>
</dbReference>
<evidence type="ECO:0000256" key="6">
    <source>
        <dbReference type="ARBA" id="ARBA00022771"/>
    </source>
</evidence>
<feature type="domain" description="RING-type" evidence="13">
    <location>
        <begin position="82"/>
        <end position="117"/>
    </location>
</feature>
<accession>A0A0K9P5F9</accession>
<dbReference type="PANTHER" id="PTHR13480:SF0">
    <property type="entry name" value="E3 UBIQUITIN-PROTEIN LIGASE HAKAI"/>
    <property type="match status" value="1"/>
</dbReference>
<dbReference type="PROSITE" id="PS00518">
    <property type="entry name" value="ZF_RING_1"/>
    <property type="match status" value="1"/>
</dbReference>
<dbReference type="PROSITE" id="PS50157">
    <property type="entry name" value="ZINC_FINGER_C2H2_2"/>
    <property type="match status" value="1"/>
</dbReference>
<evidence type="ECO:0000256" key="9">
    <source>
        <dbReference type="ARBA" id="ARBA00023242"/>
    </source>
</evidence>
<dbReference type="OMA" id="NAWRESS"/>
<gene>
    <name evidence="15" type="ORF">ZOSMA_37G01170</name>
</gene>